<dbReference type="PANTHER" id="PTHR34138:SF1">
    <property type="entry name" value="CELL SHAPE-DETERMINING PROTEIN MREC"/>
    <property type="match status" value="1"/>
</dbReference>
<reference evidence="7 8" key="1">
    <citation type="submission" date="2019-12" db="EMBL/GenBank/DDBJ databases">
        <authorList>
            <person name="Kun Z."/>
        </authorList>
    </citation>
    <scope>NUCLEOTIDE SEQUENCE [LARGE SCALE GENOMIC DNA]</scope>
    <source>
        <strain evidence="7 8">YIM 123512</strain>
    </source>
</reference>
<comment type="similarity">
    <text evidence="1 5">Belongs to the MreC family.</text>
</comment>
<evidence type="ECO:0000313" key="7">
    <source>
        <dbReference type="EMBL" id="MXG88229.1"/>
    </source>
</evidence>
<evidence type="ECO:0000256" key="5">
    <source>
        <dbReference type="PIRNR" id="PIRNR038471"/>
    </source>
</evidence>
<dbReference type="EMBL" id="WUEK01000001">
    <property type="protein sequence ID" value="MXG88229.1"/>
    <property type="molecule type" value="Genomic_DNA"/>
</dbReference>
<evidence type="ECO:0000256" key="3">
    <source>
        <dbReference type="ARBA" id="ARBA00022960"/>
    </source>
</evidence>
<dbReference type="Proteomes" id="UP000473325">
    <property type="component" value="Unassembled WGS sequence"/>
</dbReference>
<organism evidence="7 8">
    <name type="scientific">Nocardioides flavescens</name>
    <dbReference type="NCBI Taxonomy" id="2691959"/>
    <lineage>
        <taxon>Bacteria</taxon>
        <taxon>Bacillati</taxon>
        <taxon>Actinomycetota</taxon>
        <taxon>Actinomycetes</taxon>
        <taxon>Propionibacteriales</taxon>
        <taxon>Nocardioidaceae</taxon>
        <taxon>Nocardioides</taxon>
    </lineage>
</organism>
<evidence type="ECO:0000256" key="4">
    <source>
        <dbReference type="ARBA" id="ARBA00032089"/>
    </source>
</evidence>
<comment type="caution">
    <text evidence="7">The sequence shown here is derived from an EMBL/GenBank/DDBJ whole genome shotgun (WGS) entry which is preliminary data.</text>
</comment>
<protein>
    <recommendedName>
        <fullName evidence="2 5">Cell shape-determining protein MreC</fullName>
    </recommendedName>
    <alternativeName>
        <fullName evidence="4 5">Cell shape protein MreC</fullName>
    </alternativeName>
</protein>
<evidence type="ECO:0000313" key="8">
    <source>
        <dbReference type="Proteomes" id="UP000473325"/>
    </source>
</evidence>
<dbReference type="AlphaFoldDB" id="A0A6L7EW71"/>
<dbReference type="InterPro" id="IPR007221">
    <property type="entry name" value="MreC"/>
</dbReference>
<dbReference type="InterPro" id="IPR042177">
    <property type="entry name" value="Cell/Rod_1"/>
</dbReference>
<dbReference type="GO" id="GO:0005886">
    <property type="term" value="C:plasma membrane"/>
    <property type="evidence" value="ECO:0007669"/>
    <property type="project" value="TreeGrafter"/>
</dbReference>
<evidence type="ECO:0000256" key="1">
    <source>
        <dbReference type="ARBA" id="ARBA00009369"/>
    </source>
</evidence>
<evidence type="ECO:0000256" key="2">
    <source>
        <dbReference type="ARBA" id="ARBA00013855"/>
    </source>
</evidence>
<dbReference type="Gene3D" id="2.40.10.340">
    <property type="entry name" value="Rod shape-determining protein MreC, domain 1"/>
    <property type="match status" value="1"/>
</dbReference>
<dbReference type="Pfam" id="PF04085">
    <property type="entry name" value="MreC"/>
    <property type="match status" value="1"/>
</dbReference>
<accession>A0A6L7EW71</accession>
<feature type="domain" description="Rod shape-determining protein MreC beta-barrel core" evidence="6">
    <location>
        <begin position="142"/>
        <end position="289"/>
    </location>
</feature>
<comment type="function">
    <text evidence="5">Involved in formation and maintenance of cell shape.</text>
</comment>
<dbReference type="Gene3D" id="2.40.10.350">
    <property type="entry name" value="Rod shape-determining protein MreC, domain 2"/>
    <property type="match status" value="1"/>
</dbReference>
<dbReference type="InterPro" id="IPR055342">
    <property type="entry name" value="MreC_beta-barrel_core"/>
</dbReference>
<evidence type="ECO:0000259" key="6">
    <source>
        <dbReference type="Pfam" id="PF04085"/>
    </source>
</evidence>
<sequence>MSDRLNRRGSLEPHDPRRPRRSLVTALVLTSLALMAVDQVAGADGSSPVDPLRRAVGEVYGPVENAATTVVDPVAALPSWVRSRREMAADLASARSEADQLRAQLASDDYDRNRLQEYDDLTATAESLGYALVPARVTAMGSAQSFSRTVTIDAGARAGLAPDMTVVNGQGLVGRVLRVSATTATVLLVTDADSTVGGRVGSSMKVGFLHGRGDLGDGSRLDLELVDQTYVPKAGEPVVTWGSQDGAPYVSGVPIGTVESVYSSLRETTQRAVITPYVDFSALDQVGVVVPSGTTSDRAVIEVDGSLR</sequence>
<dbReference type="RefSeq" id="WP_160874439.1">
    <property type="nucleotide sequence ID" value="NZ_WUEK01000001.1"/>
</dbReference>
<keyword evidence="3 5" id="KW-0133">Cell shape</keyword>
<dbReference type="GO" id="GO:0008360">
    <property type="term" value="P:regulation of cell shape"/>
    <property type="evidence" value="ECO:0007669"/>
    <property type="project" value="UniProtKB-KW"/>
</dbReference>
<name>A0A6L7EW71_9ACTN</name>
<gene>
    <name evidence="7" type="ORF">GRQ65_01530</name>
</gene>
<dbReference type="PANTHER" id="PTHR34138">
    <property type="entry name" value="CELL SHAPE-DETERMINING PROTEIN MREC"/>
    <property type="match status" value="1"/>
</dbReference>
<proteinExistence type="inferred from homology"/>
<dbReference type="InterPro" id="IPR042175">
    <property type="entry name" value="Cell/Rod_MreC_2"/>
</dbReference>
<keyword evidence="8" id="KW-1185">Reference proteome</keyword>
<dbReference type="PIRSF" id="PIRSF038471">
    <property type="entry name" value="MreC"/>
    <property type="match status" value="1"/>
</dbReference>